<evidence type="ECO:0000256" key="1">
    <source>
        <dbReference type="SAM" id="Phobius"/>
    </source>
</evidence>
<sequence length="124" mass="13306">MLASIVNDVVGVFSATFMSGDWTAIAVAVISVLVAVMVMRRGTQIGSMTLLALVVFAIGCYLRGYFMHAPAGSTMVDGNRVVGQLQSSWLEFSDLQAGTLLAYFIAFMVLILVLFSLKSIFARG</sequence>
<reference evidence="2" key="1">
    <citation type="submission" date="2018-06" db="EMBL/GenBank/DDBJ databases">
        <authorList>
            <person name="Zhirakovskaya E."/>
        </authorList>
    </citation>
    <scope>NUCLEOTIDE SEQUENCE</scope>
</reference>
<proteinExistence type="predicted"/>
<gene>
    <name evidence="2" type="ORF">MNBD_ALPHA05-56</name>
</gene>
<dbReference type="AlphaFoldDB" id="A0A3B0T1Y9"/>
<protein>
    <submittedName>
        <fullName evidence="2">Uncharacterized protein</fullName>
    </submittedName>
</protein>
<keyword evidence="1" id="KW-1133">Transmembrane helix</keyword>
<accession>A0A3B0T1Y9</accession>
<dbReference type="EMBL" id="UOEH01000663">
    <property type="protein sequence ID" value="VAW08452.1"/>
    <property type="molecule type" value="Genomic_DNA"/>
</dbReference>
<feature type="transmembrane region" description="Helical" evidence="1">
    <location>
        <begin position="45"/>
        <end position="66"/>
    </location>
</feature>
<name>A0A3B0T1Y9_9ZZZZ</name>
<organism evidence="2">
    <name type="scientific">hydrothermal vent metagenome</name>
    <dbReference type="NCBI Taxonomy" id="652676"/>
    <lineage>
        <taxon>unclassified sequences</taxon>
        <taxon>metagenomes</taxon>
        <taxon>ecological metagenomes</taxon>
    </lineage>
</organism>
<keyword evidence="1" id="KW-0472">Membrane</keyword>
<evidence type="ECO:0000313" key="2">
    <source>
        <dbReference type="EMBL" id="VAW08452.1"/>
    </source>
</evidence>
<keyword evidence="1" id="KW-0812">Transmembrane</keyword>
<feature type="transmembrane region" description="Helical" evidence="1">
    <location>
        <begin position="100"/>
        <end position="121"/>
    </location>
</feature>
<feature type="transmembrane region" description="Helical" evidence="1">
    <location>
        <begin position="20"/>
        <end position="38"/>
    </location>
</feature>